<dbReference type="PANTHER" id="PTHR33606:SF3">
    <property type="entry name" value="PROTEIN YCII"/>
    <property type="match status" value="1"/>
</dbReference>
<dbReference type="SUPFAM" id="SSF54909">
    <property type="entry name" value="Dimeric alpha+beta barrel"/>
    <property type="match status" value="1"/>
</dbReference>
<evidence type="ECO:0000256" key="1">
    <source>
        <dbReference type="ARBA" id="ARBA00007689"/>
    </source>
</evidence>
<dbReference type="Gene3D" id="3.30.70.1060">
    <property type="entry name" value="Dimeric alpha+beta barrel"/>
    <property type="match status" value="1"/>
</dbReference>
<comment type="similarity">
    <text evidence="1">Belongs to the YciI family.</text>
</comment>
<dbReference type="InterPro" id="IPR011008">
    <property type="entry name" value="Dimeric_a/b-barrel"/>
</dbReference>
<sequence length="183" mass="19764">MEDCGTMLHFVWGIDVPGTGPLREELVEKHWAYMDGYVKELTARGPTLSEDRSEATGSIHIVDLPDLAAARAFAFDEPNYRAGVYDPVLLLRYEDTLGGTMWQHASGEGSGFLLIGHAAPGASPSAAVPPRPGTLARGELFSHDDGGWLGTAVLVEASRADGSFLPDGYEEVEIHPWQMGGRR</sequence>
<evidence type="ECO:0000259" key="2">
    <source>
        <dbReference type="Pfam" id="PF03795"/>
    </source>
</evidence>
<gene>
    <name evidence="3" type="ORF">GCM10009827_000030</name>
</gene>
<feature type="domain" description="YCII-related" evidence="2">
    <location>
        <begin position="7"/>
        <end position="88"/>
    </location>
</feature>
<accession>A0ABN1ZHK8</accession>
<proteinExistence type="inferred from homology"/>
<keyword evidence="4" id="KW-1185">Reference proteome</keyword>
<evidence type="ECO:0000313" key="3">
    <source>
        <dbReference type="EMBL" id="GAA1499338.1"/>
    </source>
</evidence>
<dbReference type="Proteomes" id="UP001501470">
    <property type="component" value="Unassembled WGS sequence"/>
</dbReference>
<organism evidence="3 4">
    <name type="scientific">Dactylosporangium maewongense</name>
    <dbReference type="NCBI Taxonomy" id="634393"/>
    <lineage>
        <taxon>Bacteria</taxon>
        <taxon>Bacillati</taxon>
        <taxon>Actinomycetota</taxon>
        <taxon>Actinomycetes</taxon>
        <taxon>Micromonosporales</taxon>
        <taxon>Micromonosporaceae</taxon>
        <taxon>Dactylosporangium</taxon>
    </lineage>
</organism>
<dbReference type="InterPro" id="IPR005545">
    <property type="entry name" value="YCII"/>
</dbReference>
<dbReference type="InterPro" id="IPR051807">
    <property type="entry name" value="Sec-metab_biosynth-assoc"/>
</dbReference>
<dbReference type="EMBL" id="BAAAQD010000001">
    <property type="protein sequence ID" value="GAA1499338.1"/>
    <property type="molecule type" value="Genomic_DNA"/>
</dbReference>
<protein>
    <submittedName>
        <fullName evidence="3">YciI family protein</fullName>
    </submittedName>
</protein>
<comment type="caution">
    <text evidence="3">The sequence shown here is derived from an EMBL/GenBank/DDBJ whole genome shotgun (WGS) entry which is preliminary data.</text>
</comment>
<evidence type="ECO:0000313" key="4">
    <source>
        <dbReference type="Proteomes" id="UP001501470"/>
    </source>
</evidence>
<reference evidence="3 4" key="1">
    <citation type="journal article" date="2019" name="Int. J. Syst. Evol. Microbiol.">
        <title>The Global Catalogue of Microorganisms (GCM) 10K type strain sequencing project: providing services to taxonomists for standard genome sequencing and annotation.</title>
        <authorList>
            <consortium name="The Broad Institute Genomics Platform"/>
            <consortium name="The Broad Institute Genome Sequencing Center for Infectious Disease"/>
            <person name="Wu L."/>
            <person name="Ma J."/>
        </authorList>
    </citation>
    <scope>NUCLEOTIDE SEQUENCE [LARGE SCALE GENOMIC DNA]</scope>
    <source>
        <strain evidence="3 4">JCM 15933</strain>
    </source>
</reference>
<dbReference type="PANTHER" id="PTHR33606">
    <property type="entry name" value="PROTEIN YCII"/>
    <property type="match status" value="1"/>
</dbReference>
<name>A0ABN1ZHK8_9ACTN</name>
<dbReference type="Pfam" id="PF03795">
    <property type="entry name" value="YCII"/>
    <property type="match status" value="1"/>
</dbReference>